<keyword evidence="3" id="KW-1185">Reference proteome</keyword>
<dbReference type="Gene3D" id="3.40.50.1820">
    <property type="entry name" value="alpha/beta hydrolase"/>
    <property type="match status" value="1"/>
</dbReference>
<comment type="caution">
    <text evidence="2">The sequence shown here is derived from an EMBL/GenBank/DDBJ whole genome shotgun (WGS) entry which is preliminary data.</text>
</comment>
<dbReference type="OrthoDB" id="408373at2759"/>
<dbReference type="InterPro" id="IPR000073">
    <property type="entry name" value="AB_hydrolase_1"/>
</dbReference>
<accession>A0A5J4YJR5</accession>
<protein>
    <submittedName>
        <fullName evidence="2">Pheophytinase, chloroplastic</fullName>
    </submittedName>
</protein>
<reference evidence="3" key="1">
    <citation type="journal article" date="2019" name="Nat. Commun.">
        <title>Expansion of phycobilisome linker gene families in mesophilic red algae.</title>
        <authorList>
            <person name="Lee J."/>
            <person name="Kim D."/>
            <person name="Bhattacharya D."/>
            <person name="Yoon H.S."/>
        </authorList>
    </citation>
    <scope>NUCLEOTIDE SEQUENCE [LARGE SCALE GENOMIC DNA]</scope>
    <source>
        <strain evidence="3">CCMP 1328</strain>
    </source>
</reference>
<evidence type="ECO:0000313" key="3">
    <source>
        <dbReference type="Proteomes" id="UP000324585"/>
    </source>
</evidence>
<gene>
    <name evidence="2" type="ORF">FVE85_7723</name>
</gene>
<dbReference type="PANTHER" id="PTHR46438">
    <property type="entry name" value="ALPHA/BETA-HYDROLASES SUPERFAMILY PROTEIN"/>
    <property type="match status" value="1"/>
</dbReference>
<name>A0A5J4YJR5_PORPP</name>
<dbReference type="SUPFAM" id="SSF53474">
    <property type="entry name" value="alpha/beta-Hydrolases"/>
    <property type="match status" value="1"/>
</dbReference>
<dbReference type="InterPro" id="IPR029058">
    <property type="entry name" value="AB_hydrolase_fold"/>
</dbReference>
<dbReference type="OMA" id="HCIHHDA"/>
<dbReference type="PANTHER" id="PTHR46438:SF12">
    <property type="entry name" value="ALPHA_BETA-HYDROLASES SUPERFAMILY PROTEIN"/>
    <property type="match status" value="1"/>
</dbReference>
<dbReference type="EMBL" id="VRMN01000014">
    <property type="protein sequence ID" value="KAA8491302.1"/>
    <property type="molecule type" value="Genomic_DNA"/>
</dbReference>
<dbReference type="AlphaFoldDB" id="A0A5J4YJR5"/>
<organism evidence="2 3">
    <name type="scientific">Porphyridium purpureum</name>
    <name type="common">Red alga</name>
    <name type="synonym">Porphyridium cruentum</name>
    <dbReference type="NCBI Taxonomy" id="35688"/>
    <lineage>
        <taxon>Eukaryota</taxon>
        <taxon>Rhodophyta</taxon>
        <taxon>Bangiophyceae</taxon>
        <taxon>Porphyridiales</taxon>
        <taxon>Porphyridiaceae</taxon>
        <taxon>Porphyridium</taxon>
    </lineage>
</organism>
<dbReference type="Pfam" id="PF12697">
    <property type="entry name" value="Abhydrolase_6"/>
    <property type="match status" value="1"/>
</dbReference>
<evidence type="ECO:0000259" key="1">
    <source>
        <dbReference type="Pfam" id="PF12697"/>
    </source>
</evidence>
<feature type="domain" description="AB hydrolase-1" evidence="1">
    <location>
        <begin position="93"/>
        <end position="353"/>
    </location>
</feature>
<dbReference type="Proteomes" id="UP000324585">
    <property type="component" value="Unassembled WGS sequence"/>
</dbReference>
<proteinExistence type="predicted"/>
<sequence length="437" mass="47540">MAFVSAVGALCPPRRGEIARTRQVVIAVRALRRLCACMQVDAAAGSNSGSSSGVQAEAVSSGPAQVEEKVWIHRGLKVGYTVAGSANHNAPAILCVHGFGASAGHWRKTLPDLGTHFRVYAICLLGFGRSEKVAPGSLDADGVPLHYTFDTWSRQLREFCDEVIRSPGVALVANSIGAVAALQAAVDASKEDREDMFAGLVQLDTSLRLLHVRKRSWLANIGAPILMWMLMRPGIGQLFFNQIQQDRTLRNIMCKAYAVHDAVDDELLRILQAPARDPGALGVFLAFTSYDTGPLPEDLIPQLRIPTLLIWGKLDTFEPIALGRPLAELSDQVVGFVELEGVGHCPMDEAPERSVPLIRKIKRGKLPLKFYFVATNLYVFSWPASVHFKDRMPCTFGAASWTDPTCSATQVLCLARTALRYATCERQGCAVTDGIQT</sequence>
<evidence type="ECO:0000313" key="2">
    <source>
        <dbReference type="EMBL" id="KAA8491302.1"/>
    </source>
</evidence>